<feature type="signal peptide" evidence="1">
    <location>
        <begin position="1"/>
        <end position="26"/>
    </location>
</feature>
<reference evidence="2" key="1">
    <citation type="submission" date="2020-07" db="EMBL/GenBank/DDBJ databases">
        <title>Huge and variable diversity of episymbiotic CPR bacteria and DPANN archaea in groundwater ecosystems.</title>
        <authorList>
            <person name="He C.Y."/>
            <person name="Keren R."/>
            <person name="Whittaker M."/>
            <person name="Farag I.F."/>
            <person name="Doudna J."/>
            <person name="Cate J.H.D."/>
            <person name="Banfield J.F."/>
        </authorList>
    </citation>
    <scope>NUCLEOTIDE SEQUENCE</scope>
    <source>
        <strain evidence="2">NC_groundwater_1520_Pr4_B-0.1um_53_5</strain>
    </source>
</reference>
<feature type="chain" id="PRO_5037129607" description="Outer membrane protein beta-barrel domain-containing protein" evidence="1">
    <location>
        <begin position="27"/>
        <end position="207"/>
    </location>
</feature>
<organism evidence="2 3">
    <name type="scientific">candidate division TA06 bacterium</name>
    <dbReference type="NCBI Taxonomy" id="2250710"/>
    <lineage>
        <taxon>Bacteria</taxon>
        <taxon>Bacteria division TA06</taxon>
    </lineage>
</organism>
<comment type="caution">
    <text evidence="2">The sequence shown here is derived from an EMBL/GenBank/DDBJ whole genome shotgun (WGS) entry which is preliminary data.</text>
</comment>
<evidence type="ECO:0000256" key="1">
    <source>
        <dbReference type="SAM" id="SignalP"/>
    </source>
</evidence>
<accession>A0A933ID17</accession>
<evidence type="ECO:0008006" key="4">
    <source>
        <dbReference type="Google" id="ProtNLM"/>
    </source>
</evidence>
<evidence type="ECO:0000313" key="2">
    <source>
        <dbReference type="EMBL" id="MBI4727753.1"/>
    </source>
</evidence>
<protein>
    <recommendedName>
        <fullName evidence="4">Outer membrane protein beta-barrel domain-containing protein</fullName>
    </recommendedName>
</protein>
<gene>
    <name evidence="2" type="ORF">HY768_11140</name>
</gene>
<sequence length="207" mass="23387">MLKALKTTLFLSIFAVLAFVPGQVQAQEAKYNYTDDEGYGFNSGNRILLGYAANIPNQYLGFTLGFSRPRTWGLFIDYKMNTASLDIASYLYDYTVEYVATVYTSDTLKDTRGSWITVNGGMTRPLNDNFCAYLGLGVSFYRVYRQYYEPYKNMGDNGYYWINDDQSSTANFNANAGVYYKLGRYFYLHLGGDIRPLGLTAGFGLAP</sequence>
<proteinExistence type="predicted"/>
<name>A0A933ID17_UNCT6</name>
<dbReference type="EMBL" id="JACQXR010000155">
    <property type="protein sequence ID" value="MBI4727753.1"/>
    <property type="molecule type" value="Genomic_DNA"/>
</dbReference>
<keyword evidence="1" id="KW-0732">Signal</keyword>
<evidence type="ECO:0000313" key="3">
    <source>
        <dbReference type="Proteomes" id="UP000736328"/>
    </source>
</evidence>
<dbReference type="AlphaFoldDB" id="A0A933ID17"/>
<dbReference type="Proteomes" id="UP000736328">
    <property type="component" value="Unassembled WGS sequence"/>
</dbReference>